<dbReference type="AlphaFoldDB" id="T1KGI0"/>
<protein>
    <submittedName>
        <fullName evidence="1">Uncharacterized protein</fullName>
    </submittedName>
</protein>
<accession>T1KGI0</accession>
<dbReference type="EMBL" id="CAEY01000066">
    <property type="status" value="NOT_ANNOTATED_CDS"/>
    <property type="molecule type" value="Genomic_DNA"/>
</dbReference>
<sequence length="633" mass="73401">MSNSNEADNSKIIKFCTAKLGSQCILSRKPYLWIVFSYKSDAQKVLPKVKIIYSDAVISKPPIDLTLQCANNAYILEPPIDLASNRTENELLLKAAIDAAQVLTNERLRSSFFSLDVRDDNDWKIFFRYNSDFIAPMLNYKPNKWSLVFDGNLYCAQFDSASAYQDAYAKIPSRYFRPLEFVNAQDLEGKFKKKLNRYIPDIPWCLNEDLDIHCFVVKIGSPLHDEFIEMSKNILGNRGCIFIKSIPGEIWIGFPDEISRENSEKTVEKFVQYCTKINDVSIAKPSNELLESINFRDLAGDAYDLAFLSSQLEDLKPITRPHIIEEITTERMREQESNDSVFQVTIRGKFCYDYWSSKKVLDKVVKILVYFSKVIPLAVTASDDQVNLMYKTWYEANVARHFINNLREDEVPYLARFHRPLLNVIESFTCSDIYYYIINDQRKVLEKIVQNNSLVDQSDANSSTVQSTSDINVLDEEMKRKLLYLFVITSDSDFKFTSGMISIIKMNLARMERLFYFGLQDKMKYPVCIEFEDEIWVGFDDLEEGNKAKARIEEIKFKILHEHEGDFEVGVVMEPIVKSPPPKVTKMLANKLMNPETRPTTIYMGFRYNAYPLGHFNYSYRKELGMMTSILFD</sequence>
<organism evidence="1 2">
    <name type="scientific">Tetranychus urticae</name>
    <name type="common">Two-spotted spider mite</name>
    <dbReference type="NCBI Taxonomy" id="32264"/>
    <lineage>
        <taxon>Eukaryota</taxon>
        <taxon>Metazoa</taxon>
        <taxon>Ecdysozoa</taxon>
        <taxon>Arthropoda</taxon>
        <taxon>Chelicerata</taxon>
        <taxon>Arachnida</taxon>
        <taxon>Acari</taxon>
        <taxon>Acariformes</taxon>
        <taxon>Trombidiformes</taxon>
        <taxon>Prostigmata</taxon>
        <taxon>Eleutherengona</taxon>
        <taxon>Raphignathae</taxon>
        <taxon>Tetranychoidea</taxon>
        <taxon>Tetranychidae</taxon>
        <taxon>Tetranychus</taxon>
    </lineage>
</organism>
<reference evidence="2" key="1">
    <citation type="submission" date="2011-08" db="EMBL/GenBank/DDBJ databases">
        <authorList>
            <person name="Rombauts S."/>
        </authorList>
    </citation>
    <scope>NUCLEOTIDE SEQUENCE</scope>
    <source>
        <strain evidence="2">London</strain>
    </source>
</reference>
<evidence type="ECO:0000313" key="2">
    <source>
        <dbReference type="Proteomes" id="UP000015104"/>
    </source>
</evidence>
<reference evidence="1" key="2">
    <citation type="submission" date="2015-06" db="UniProtKB">
        <authorList>
            <consortium name="EnsemblMetazoa"/>
        </authorList>
    </citation>
    <scope>IDENTIFICATION</scope>
</reference>
<keyword evidence="2" id="KW-1185">Reference proteome</keyword>
<proteinExistence type="predicted"/>
<name>T1KGI0_TETUR</name>
<dbReference type="STRING" id="32264.T1KGI0"/>
<evidence type="ECO:0000313" key="1">
    <source>
        <dbReference type="EnsemblMetazoa" id="tetur11g00870.1"/>
    </source>
</evidence>
<dbReference type="Proteomes" id="UP000015104">
    <property type="component" value="Unassembled WGS sequence"/>
</dbReference>
<dbReference type="HOGENOM" id="CLU_009071_0_0_1"/>
<dbReference type="eggNOG" id="ENOG502RY8B">
    <property type="taxonomic scope" value="Eukaryota"/>
</dbReference>
<dbReference type="EnsemblMetazoa" id="tetur11g00870.1">
    <property type="protein sequence ID" value="tetur11g00870.1"/>
    <property type="gene ID" value="tetur11g00870"/>
</dbReference>